<dbReference type="Proteomes" id="UP000002630">
    <property type="component" value="Linkage Group LG03"/>
</dbReference>
<dbReference type="SUPFAM" id="SSF53756">
    <property type="entry name" value="UDP-Glycosyltransferase/glycogen phosphorylase"/>
    <property type="match status" value="1"/>
</dbReference>
<proteinExistence type="predicted"/>
<reference evidence="2 3" key="1">
    <citation type="journal article" date="2010" name="Nature">
        <title>The Ectocarpus genome and the independent evolution of multicellularity in brown algae.</title>
        <authorList>
            <person name="Cock J.M."/>
            <person name="Sterck L."/>
            <person name="Rouze P."/>
            <person name="Scornet D."/>
            <person name="Allen A.E."/>
            <person name="Amoutzias G."/>
            <person name="Anthouard V."/>
            <person name="Artiguenave F."/>
            <person name="Aury J.M."/>
            <person name="Badger J.H."/>
            <person name="Beszteri B."/>
            <person name="Billiau K."/>
            <person name="Bonnet E."/>
            <person name="Bothwell J.H."/>
            <person name="Bowler C."/>
            <person name="Boyen C."/>
            <person name="Brownlee C."/>
            <person name="Carrano C.J."/>
            <person name="Charrier B."/>
            <person name="Cho G.Y."/>
            <person name="Coelho S.M."/>
            <person name="Collen J."/>
            <person name="Corre E."/>
            <person name="Da Silva C."/>
            <person name="Delage L."/>
            <person name="Delaroque N."/>
            <person name="Dittami S.M."/>
            <person name="Doulbeau S."/>
            <person name="Elias M."/>
            <person name="Farnham G."/>
            <person name="Gachon C.M."/>
            <person name="Gschloessl B."/>
            <person name="Heesch S."/>
            <person name="Jabbari K."/>
            <person name="Jubin C."/>
            <person name="Kawai H."/>
            <person name="Kimura K."/>
            <person name="Kloareg B."/>
            <person name="Kupper F.C."/>
            <person name="Lang D."/>
            <person name="Le Bail A."/>
            <person name="Leblanc C."/>
            <person name="Lerouge P."/>
            <person name="Lohr M."/>
            <person name="Lopez P.J."/>
            <person name="Martens C."/>
            <person name="Maumus F."/>
            <person name="Michel G."/>
            <person name="Miranda-Saavedra D."/>
            <person name="Morales J."/>
            <person name="Moreau H."/>
            <person name="Motomura T."/>
            <person name="Nagasato C."/>
            <person name="Napoli C.A."/>
            <person name="Nelson D.R."/>
            <person name="Nyvall-Collen P."/>
            <person name="Peters A.F."/>
            <person name="Pommier C."/>
            <person name="Potin P."/>
            <person name="Poulain J."/>
            <person name="Quesneville H."/>
            <person name="Read B."/>
            <person name="Rensing S.A."/>
            <person name="Ritter A."/>
            <person name="Rousvoal S."/>
            <person name="Samanta M."/>
            <person name="Samson G."/>
            <person name="Schroeder D.C."/>
            <person name="Segurens B."/>
            <person name="Strittmatter M."/>
            <person name="Tonon T."/>
            <person name="Tregear J.W."/>
            <person name="Valentin K."/>
            <person name="von Dassow P."/>
            <person name="Yamagishi T."/>
            <person name="Van de Peer Y."/>
            <person name="Wincker P."/>
        </authorList>
    </citation>
    <scope>NUCLEOTIDE SEQUENCE [LARGE SCALE GENOMIC DNA]</scope>
    <source>
        <strain evidence="3">Ec32 / CCAP1310/4</strain>
    </source>
</reference>
<dbReference type="InParanoid" id="D8LE16"/>
<evidence type="ECO:0000313" key="2">
    <source>
        <dbReference type="EMBL" id="CBN78533.1"/>
    </source>
</evidence>
<dbReference type="OrthoDB" id="5835829at2759"/>
<evidence type="ECO:0000256" key="1">
    <source>
        <dbReference type="SAM" id="MobiDB-lite"/>
    </source>
</evidence>
<feature type="region of interest" description="Disordered" evidence="1">
    <location>
        <begin position="98"/>
        <end position="127"/>
    </location>
</feature>
<dbReference type="Gene3D" id="3.40.50.2000">
    <property type="entry name" value="Glycogen Phosphorylase B"/>
    <property type="match status" value="1"/>
</dbReference>
<accession>D8LE16</accession>
<organism evidence="2 3">
    <name type="scientific">Ectocarpus siliculosus</name>
    <name type="common">Brown alga</name>
    <name type="synonym">Conferva siliculosa</name>
    <dbReference type="NCBI Taxonomy" id="2880"/>
    <lineage>
        <taxon>Eukaryota</taxon>
        <taxon>Sar</taxon>
        <taxon>Stramenopiles</taxon>
        <taxon>Ochrophyta</taxon>
        <taxon>PX clade</taxon>
        <taxon>Phaeophyceae</taxon>
        <taxon>Ectocarpales</taxon>
        <taxon>Ectocarpaceae</taxon>
        <taxon>Ectocarpus</taxon>
    </lineage>
</organism>
<sequence>MATRDKAFDLLKADTADSNVDVVFLALGSIGDCLPLCALASSLASLGVDWGRSRRQDEQGVHEDEGLMEGTFDVSQPPPRLYPVDVPVLFGVSNNDDAEDASASAGRLGERREAQQRVNANGAARGQRTARDEDLVVAAADVGDEEGAIREELDACMSVLEDLKPKLLVFNLYSAFGYHLADALGIPCVCASPGVAPSGGGMALGRVLPRALLERINSRVGDGDGDASNGNEITRADLELWMLPLFLPRYRRWRQGRGLPDISSPTWSFWPSCLSGA</sequence>
<name>D8LE16_ECTSI</name>
<evidence type="ECO:0000313" key="3">
    <source>
        <dbReference type="Proteomes" id="UP000002630"/>
    </source>
</evidence>
<dbReference type="EMBL" id="FN647931">
    <property type="protein sequence ID" value="CBN78533.1"/>
    <property type="molecule type" value="Genomic_DNA"/>
</dbReference>
<dbReference type="AlphaFoldDB" id="D8LE16"/>
<gene>
    <name evidence="2" type="ORF">Esi_0129_0027</name>
</gene>
<keyword evidence="3" id="KW-1185">Reference proteome</keyword>
<protein>
    <submittedName>
        <fullName evidence="2">Uncharacterized protein</fullName>
    </submittedName>
</protein>
<dbReference type="EMBL" id="FN649728">
    <property type="protein sequence ID" value="CBN78533.1"/>
    <property type="molecule type" value="Genomic_DNA"/>
</dbReference>